<evidence type="ECO:0000256" key="7">
    <source>
        <dbReference type="RuleBase" id="RU003880"/>
    </source>
</evidence>
<keyword evidence="5" id="KW-1015">Disulfide bond</keyword>
<reference evidence="10" key="1">
    <citation type="journal article" date="2020" name="mSystems">
        <title>Genome- and Community-Level Interaction Insights into Carbon Utilization and Element Cycling Functions of Hydrothermarchaeota in Hydrothermal Sediment.</title>
        <authorList>
            <person name="Zhou Z."/>
            <person name="Liu Y."/>
            <person name="Xu W."/>
            <person name="Pan J."/>
            <person name="Luo Z.H."/>
            <person name="Li M."/>
        </authorList>
    </citation>
    <scope>NUCLEOTIDE SEQUENCE [LARGE SCALE GENOMIC DNA]</scope>
    <source>
        <strain evidence="10">HyVt-115</strain>
    </source>
</reference>
<evidence type="ECO:0000256" key="8">
    <source>
        <dbReference type="RuleBase" id="RU003881"/>
    </source>
</evidence>
<feature type="domain" description="FAD/NAD(P)-binding" evidence="9">
    <location>
        <begin position="6"/>
        <end position="293"/>
    </location>
</feature>
<evidence type="ECO:0000259" key="9">
    <source>
        <dbReference type="Pfam" id="PF07992"/>
    </source>
</evidence>
<gene>
    <name evidence="10" type="primary">trxB</name>
    <name evidence="10" type="ORF">ENF32_03575</name>
</gene>
<dbReference type="GO" id="GO:0004791">
    <property type="term" value="F:thioredoxin-disulfide reductase (NADPH) activity"/>
    <property type="evidence" value="ECO:0007669"/>
    <property type="project" value="UniProtKB-UniRule"/>
</dbReference>
<dbReference type="InterPro" id="IPR050097">
    <property type="entry name" value="Ferredoxin-NADP_redctase_2"/>
</dbReference>
<protein>
    <recommendedName>
        <fullName evidence="7">Thioredoxin reductase</fullName>
        <ecNumber evidence="7">1.8.1.9</ecNumber>
    </recommendedName>
</protein>
<dbReference type="Proteomes" id="UP000885690">
    <property type="component" value="Unassembled WGS sequence"/>
</dbReference>
<dbReference type="EC" id="1.8.1.9" evidence="7"/>
<dbReference type="Gene3D" id="3.50.50.60">
    <property type="entry name" value="FAD/NAD(P)-binding domain"/>
    <property type="match status" value="2"/>
</dbReference>
<dbReference type="Pfam" id="PF07992">
    <property type="entry name" value="Pyr_redox_2"/>
    <property type="match status" value="1"/>
</dbReference>
<dbReference type="PROSITE" id="PS00573">
    <property type="entry name" value="PYRIDINE_REDOX_2"/>
    <property type="match status" value="1"/>
</dbReference>
<evidence type="ECO:0000256" key="3">
    <source>
        <dbReference type="ARBA" id="ARBA00022827"/>
    </source>
</evidence>
<evidence type="ECO:0000256" key="1">
    <source>
        <dbReference type="ARBA" id="ARBA00009333"/>
    </source>
</evidence>
<sequence>MKRETYDMIIIGAGPAGLTAALYAARSRLKILLVERLAPGGQIALSDCVENYPGYPEGINGMELVSKMKEQVDKLGVPLRQGEVRALEEDRAMKVVYVDGDWLESRTVVVASGASPKRLGVPGEEKLIGRGVSFCATCDAPFYRGQAVAVVGGGDTAVQEALYLTKFAKKVYLVHRRRKLRAAKILQERLFHNDKIEVVWSSAVEEVLGDDLVEGVRLRNLETGDKQELKLAGLFLFIGLRPNSGFLKGMVDLDAEGFVITGENLETSVPGIFAAGDVRRKLLRQVSTAVGDGATAAYAAELYLERVFHCD</sequence>
<evidence type="ECO:0000256" key="2">
    <source>
        <dbReference type="ARBA" id="ARBA00022630"/>
    </source>
</evidence>
<comment type="catalytic activity">
    <reaction evidence="7">
        <text>[thioredoxin]-dithiol + NADP(+) = [thioredoxin]-disulfide + NADPH + H(+)</text>
        <dbReference type="Rhea" id="RHEA:20345"/>
        <dbReference type="Rhea" id="RHEA-COMP:10698"/>
        <dbReference type="Rhea" id="RHEA-COMP:10700"/>
        <dbReference type="ChEBI" id="CHEBI:15378"/>
        <dbReference type="ChEBI" id="CHEBI:29950"/>
        <dbReference type="ChEBI" id="CHEBI:50058"/>
        <dbReference type="ChEBI" id="CHEBI:57783"/>
        <dbReference type="ChEBI" id="CHEBI:58349"/>
        <dbReference type="EC" id="1.8.1.9"/>
    </reaction>
</comment>
<keyword evidence="8" id="KW-0521">NADP</keyword>
<dbReference type="InterPro" id="IPR005982">
    <property type="entry name" value="Thioredox_Rdtase"/>
</dbReference>
<comment type="similarity">
    <text evidence="1 7">Belongs to the class-II pyridine nucleotide-disulfide oxidoreductase family.</text>
</comment>
<organism evidence="10">
    <name type="scientific">Thermosulfidibacter takaii</name>
    <dbReference type="NCBI Taxonomy" id="412593"/>
    <lineage>
        <taxon>Bacteria</taxon>
        <taxon>Pseudomonadati</taxon>
        <taxon>Thermosulfidibacterota</taxon>
        <taxon>Thermosulfidibacteria</taxon>
        <taxon>Thermosulfidibacterales</taxon>
        <taxon>Thermosulfidibacteraceae</taxon>
    </lineage>
</organism>
<dbReference type="InterPro" id="IPR023753">
    <property type="entry name" value="FAD/NAD-binding_dom"/>
</dbReference>
<dbReference type="PANTHER" id="PTHR48105">
    <property type="entry name" value="THIOREDOXIN REDUCTASE 1-RELATED-RELATED"/>
    <property type="match status" value="1"/>
</dbReference>
<evidence type="ECO:0000256" key="5">
    <source>
        <dbReference type="ARBA" id="ARBA00023157"/>
    </source>
</evidence>
<keyword evidence="4 7" id="KW-0560">Oxidoreductase</keyword>
<dbReference type="PRINTS" id="PR00368">
    <property type="entry name" value="FADPNR"/>
</dbReference>
<evidence type="ECO:0000313" key="10">
    <source>
        <dbReference type="EMBL" id="HDD53129.1"/>
    </source>
</evidence>
<keyword evidence="6 7" id="KW-0676">Redox-active center</keyword>
<dbReference type="PRINTS" id="PR00469">
    <property type="entry name" value="PNDRDTASEII"/>
</dbReference>
<accession>A0A7C0Y8D7</accession>
<dbReference type="EMBL" id="DQWS01000137">
    <property type="protein sequence ID" value="HDD53129.1"/>
    <property type="molecule type" value="Genomic_DNA"/>
</dbReference>
<dbReference type="GO" id="GO:0019430">
    <property type="term" value="P:removal of superoxide radicals"/>
    <property type="evidence" value="ECO:0007669"/>
    <property type="project" value="UniProtKB-UniRule"/>
</dbReference>
<dbReference type="InterPro" id="IPR036188">
    <property type="entry name" value="FAD/NAD-bd_sf"/>
</dbReference>
<evidence type="ECO:0000256" key="6">
    <source>
        <dbReference type="ARBA" id="ARBA00023284"/>
    </source>
</evidence>
<dbReference type="SUPFAM" id="SSF51905">
    <property type="entry name" value="FAD/NAD(P)-binding domain"/>
    <property type="match status" value="1"/>
</dbReference>
<name>A0A7C0Y8D7_9BACT</name>
<keyword evidence="2 7" id="KW-0285">Flavoprotein</keyword>
<dbReference type="GO" id="GO:0005737">
    <property type="term" value="C:cytoplasm"/>
    <property type="evidence" value="ECO:0007669"/>
    <property type="project" value="InterPro"/>
</dbReference>
<comment type="caution">
    <text evidence="10">The sequence shown here is derived from an EMBL/GenBank/DDBJ whole genome shotgun (WGS) entry which is preliminary data.</text>
</comment>
<dbReference type="InterPro" id="IPR008255">
    <property type="entry name" value="Pyr_nucl-diS_OxRdtase_2_AS"/>
</dbReference>
<evidence type="ECO:0000256" key="4">
    <source>
        <dbReference type="ARBA" id="ARBA00023002"/>
    </source>
</evidence>
<comment type="subunit">
    <text evidence="7">Homodimer.</text>
</comment>
<dbReference type="NCBIfam" id="TIGR01292">
    <property type="entry name" value="TRX_reduct"/>
    <property type="match status" value="1"/>
</dbReference>
<keyword evidence="3 7" id="KW-0274">FAD</keyword>
<dbReference type="AlphaFoldDB" id="A0A7C0Y8D7"/>
<comment type="cofactor">
    <cofactor evidence="8">
        <name>FAD</name>
        <dbReference type="ChEBI" id="CHEBI:57692"/>
    </cofactor>
    <text evidence="8">Binds 1 FAD per subunit.</text>
</comment>
<proteinExistence type="inferred from homology"/>